<accession>A0A6A5X6C2</accession>
<feature type="transmembrane region" description="Helical" evidence="1">
    <location>
        <begin position="197"/>
        <end position="219"/>
    </location>
</feature>
<evidence type="ECO:0000256" key="1">
    <source>
        <dbReference type="SAM" id="Phobius"/>
    </source>
</evidence>
<evidence type="ECO:0000313" key="3">
    <source>
        <dbReference type="Proteomes" id="UP000799778"/>
    </source>
</evidence>
<dbReference type="Proteomes" id="UP000799778">
    <property type="component" value="Unassembled WGS sequence"/>
</dbReference>
<dbReference type="RefSeq" id="XP_033376789.1">
    <property type="nucleotide sequence ID" value="XM_033532558.1"/>
</dbReference>
<feature type="transmembrane region" description="Helical" evidence="1">
    <location>
        <begin position="231"/>
        <end position="248"/>
    </location>
</feature>
<keyword evidence="1" id="KW-0812">Transmembrane</keyword>
<feature type="transmembrane region" description="Helical" evidence="1">
    <location>
        <begin position="37"/>
        <end position="56"/>
    </location>
</feature>
<name>A0A6A5X6C2_9PLEO</name>
<keyword evidence="1" id="KW-1133">Transmembrane helix</keyword>
<feature type="transmembrane region" description="Helical" evidence="1">
    <location>
        <begin position="106"/>
        <end position="129"/>
    </location>
</feature>
<feature type="transmembrane region" description="Helical" evidence="1">
    <location>
        <begin position="68"/>
        <end position="94"/>
    </location>
</feature>
<gene>
    <name evidence="2" type="ORF">BU24DRAFT_468868</name>
</gene>
<proteinExistence type="predicted"/>
<dbReference type="EMBL" id="ML978083">
    <property type="protein sequence ID" value="KAF2008450.1"/>
    <property type="molecule type" value="Genomic_DNA"/>
</dbReference>
<keyword evidence="3" id="KW-1185">Reference proteome</keyword>
<feature type="transmembrane region" description="Helical" evidence="1">
    <location>
        <begin position="268"/>
        <end position="289"/>
    </location>
</feature>
<reference evidence="2" key="1">
    <citation type="journal article" date="2020" name="Stud. Mycol.">
        <title>101 Dothideomycetes genomes: a test case for predicting lifestyles and emergence of pathogens.</title>
        <authorList>
            <person name="Haridas S."/>
            <person name="Albert R."/>
            <person name="Binder M."/>
            <person name="Bloem J."/>
            <person name="Labutti K."/>
            <person name="Salamov A."/>
            <person name="Andreopoulos B."/>
            <person name="Baker S."/>
            <person name="Barry K."/>
            <person name="Bills G."/>
            <person name="Bluhm B."/>
            <person name="Cannon C."/>
            <person name="Castanera R."/>
            <person name="Culley D."/>
            <person name="Daum C."/>
            <person name="Ezra D."/>
            <person name="Gonzalez J."/>
            <person name="Henrissat B."/>
            <person name="Kuo A."/>
            <person name="Liang C."/>
            <person name="Lipzen A."/>
            <person name="Lutzoni F."/>
            <person name="Magnuson J."/>
            <person name="Mondo S."/>
            <person name="Nolan M."/>
            <person name="Ohm R."/>
            <person name="Pangilinan J."/>
            <person name="Park H.-J."/>
            <person name="Ramirez L."/>
            <person name="Alfaro M."/>
            <person name="Sun H."/>
            <person name="Tritt A."/>
            <person name="Yoshinaga Y."/>
            <person name="Zwiers L.-H."/>
            <person name="Turgeon B."/>
            <person name="Goodwin S."/>
            <person name="Spatafora J."/>
            <person name="Crous P."/>
            <person name="Grigoriev I."/>
        </authorList>
    </citation>
    <scope>NUCLEOTIDE SEQUENCE</scope>
    <source>
        <strain evidence="2">CBS 175.79</strain>
    </source>
</reference>
<dbReference type="OrthoDB" id="3783050at2759"/>
<dbReference type="PROSITE" id="PS51257">
    <property type="entry name" value="PROKAR_LIPOPROTEIN"/>
    <property type="match status" value="1"/>
</dbReference>
<protein>
    <submittedName>
        <fullName evidence="2">Uncharacterized protein</fullName>
    </submittedName>
</protein>
<keyword evidence="1" id="KW-0472">Membrane</keyword>
<feature type="transmembrane region" description="Helical" evidence="1">
    <location>
        <begin position="149"/>
        <end position="171"/>
    </location>
</feature>
<evidence type="ECO:0000313" key="2">
    <source>
        <dbReference type="EMBL" id="KAF2008450.1"/>
    </source>
</evidence>
<sequence length="362" mass="40007">MAPRRGGGGSSFGSSASASCPHPFSTDGYYGYYTTRIEVFVAYCLLWVALLGLIVARSKVVKKLPGATILIGPLFLGSVWSAFFATSLMIVGTMLLECSTTPPLTYMYWVLVFNIFYSLSLYLLLVLVFYTVNKALHQHLNNTPGYLRIVNYVVLGFMGILTVALTGLWSYNYYAASEAGRIESAPLLSEEANKLDIAYFVFYLVTVSAGGVLAIMSLVSMRSRKIPTGNLFAQIIGLYVSMFIWVLINLIEDGTYLPDVDNFSRDVYIAFTYIRYIFWVASWSLLLSIAASPVFKSSVVDNVEPNPYAPQPYYPVQQQGQPQFAAPQNGGQQYYYQQHPIHTNGAPIPAPGNGNGHVVQVK</sequence>
<organism evidence="2 3">
    <name type="scientific">Aaosphaeria arxii CBS 175.79</name>
    <dbReference type="NCBI Taxonomy" id="1450172"/>
    <lineage>
        <taxon>Eukaryota</taxon>
        <taxon>Fungi</taxon>
        <taxon>Dikarya</taxon>
        <taxon>Ascomycota</taxon>
        <taxon>Pezizomycotina</taxon>
        <taxon>Dothideomycetes</taxon>
        <taxon>Pleosporomycetidae</taxon>
        <taxon>Pleosporales</taxon>
        <taxon>Pleosporales incertae sedis</taxon>
        <taxon>Aaosphaeria</taxon>
    </lineage>
</organism>
<dbReference type="AlphaFoldDB" id="A0A6A5X6C2"/>
<dbReference type="GeneID" id="54289955"/>